<dbReference type="Pfam" id="PF03686">
    <property type="entry name" value="UPF0146"/>
    <property type="match status" value="1"/>
</dbReference>
<reference evidence="3 4" key="1">
    <citation type="submission" date="2019-01" db="EMBL/GenBank/DDBJ databases">
        <title>Halorientalis sp. F13-25 a new haloarchaeum isolated from hypersaline water.</title>
        <authorList>
            <person name="Ana D.-V."/>
            <person name="Cristina S.-P."/>
            <person name="Antonio V."/>
        </authorList>
    </citation>
    <scope>NUCLEOTIDE SEQUENCE [LARGE SCALE GENOMIC DNA]</scope>
    <source>
        <strain evidence="3 4">F13-25</strain>
    </source>
</reference>
<evidence type="ECO:0000256" key="1">
    <source>
        <dbReference type="ARBA" id="ARBA00006969"/>
    </source>
</evidence>
<proteinExistence type="inferred from homology"/>
<sequence>MSDARHAALVDRLATHDTLVEVGIGNRPAVAAALADRGCTVTATDVYDRETPASVHFVRDDVTDPDPAVYADADAVYALNLPPELHWPTRAVAREAGAPLLFTTLGGDPPLVPVTRDHLAGTGETLFVTDDGRPG</sequence>
<dbReference type="InterPro" id="IPR005353">
    <property type="entry name" value="UPF0146"/>
</dbReference>
<evidence type="ECO:0000256" key="2">
    <source>
        <dbReference type="HAMAP-Rule" id="MF_00341"/>
    </source>
</evidence>
<protein>
    <recommendedName>
        <fullName evidence="2">UPF0146 protein EAF64_19830</fullName>
    </recommendedName>
</protein>
<dbReference type="RefSeq" id="WP_129070717.1">
    <property type="nucleotide sequence ID" value="NZ_RDFA01000010.1"/>
</dbReference>
<gene>
    <name evidence="3" type="ORF">EAF64_19830</name>
</gene>
<dbReference type="InterPro" id="IPR029063">
    <property type="entry name" value="SAM-dependent_MTases_sf"/>
</dbReference>
<dbReference type="SUPFAM" id="SSF53335">
    <property type="entry name" value="S-adenosyl-L-methionine-dependent methyltransferases"/>
    <property type="match status" value="1"/>
</dbReference>
<accession>A0A498KZH8</accession>
<comment type="caution">
    <text evidence="3">The sequence shown here is derived from an EMBL/GenBank/DDBJ whole genome shotgun (WGS) entry which is preliminary data.</text>
</comment>
<dbReference type="HAMAP" id="MF_00341">
    <property type="entry name" value="UPF0146"/>
    <property type="match status" value="1"/>
</dbReference>
<dbReference type="EMBL" id="RDFA01000010">
    <property type="protein sequence ID" value="RXK46330.1"/>
    <property type="molecule type" value="Genomic_DNA"/>
</dbReference>
<dbReference type="OrthoDB" id="59816at2157"/>
<evidence type="ECO:0000313" key="3">
    <source>
        <dbReference type="EMBL" id="RXK46330.1"/>
    </source>
</evidence>
<dbReference type="Proteomes" id="UP000289691">
    <property type="component" value="Unassembled WGS sequence"/>
</dbReference>
<keyword evidence="4" id="KW-1185">Reference proteome</keyword>
<dbReference type="AlphaFoldDB" id="A0A498KZH8"/>
<comment type="similarity">
    <text evidence="1 2">Belongs to the UPF0146 family.</text>
</comment>
<evidence type="ECO:0000313" key="4">
    <source>
        <dbReference type="Proteomes" id="UP000289691"/>
    </source>
</evidence>
<organism evidence="3 4">
    <name type="scientific">Halorientalis pallida</name>
    <dbReference type="NCBI Taxonomy" id="2479928"/>
    <lineage>
        <taxon>Archaea</taxon>
        <taxon>Methanobacteriati</taxon>
        <taxon>Methanobacteriota</taxon>
        <taxon>Stenosarchaea group</taxon>
        <taxon>Halobacteria</taxon>
        <taxon>Halobacteriales</taxon>
        <taxon>Haloarculaceae</taxon>
        <taxon>Halorientalis</taxon>
    </lineage>
</organism>
<name>A0A498KZH8_9EURY</name>
<dbReference type="Gene3D" id="3.40.50.150">
    <property type="entry name" value="Vaccinia Virus protein VP39"/>
    <property type="match status" value="1"/>
</dbReference>